<evidence type="ECO:0000256" key="4">
    <source>
        <dbReference type="ARBA" id="ARBA00023136"/>
    </source>
</evidence>
<dbReference type="AlphaFoldDB" id="A0AAX6H557"/>
<name>A0AAX6H557_IRIPA</name>
<dbReference type="EMBL" id="JANAVB010013395">
    <property type="protein sequence ID" value="KAJ6835585.1"/>
    <property type="molecule type" value="Genomic_DNA"/>
</dbReference>
<reference evidence="8" key="2">
    <citation type="submission" date="2023-04" db="EMBL/GenBank/DDBJ databases">
        <authorList>
            <person name="Bruccoleri R.E."/>
            <person name="Oakeley E.J."/>
            <person name="Faust A.-M."/>
            <person name="Dessus-Babus S."/>
            <person name="Altorfer M."/>
            <person name="Burckhardt D."/>
            <person name="Oertli M."/>
            <person name="Naumann U."/>
            <person name="Petersen F."/>
            <person name="Wong J."/>
        </authorList>
    </citation>
    <scope>NUCLEOTIDE SEQUENCE</scope>
    <source>
        <strain evidence="8">GSM-AAB239-AS_SAM_17_03QT</strain>
        <tissue evidence="8">Leaf</tissue>
    </source>
</reference>
<dbReference type="InterPro" id="IPR004864">
    <property type="entry name" value="LEA_2"/>
</dbReference>
<keyword evidence="2 5" id="KW-0812">Transmembrane</keyword>
<evidence type="ECO:0000313" key="8">
    <source>
        <dbReference type="EMBL" id="KAJ6835585.1"/>
    </source>
</evidence>
<dbReference type="InterPro" id="IPR044839">
    <property type="entry name" value="NDR1-like"/>
</dbReference>
<dbReference type="Proteomes" id="UP001140949">
    <property type="component" value="Unassembled WGS sequence"/>
</dbReference>
<protein>
    <submittedName>
        <fullName evidence="8">NDR1/HIN1-like protein 1</fullName>
    </submittedName>
</protein>
<organism evidence="8 9">
    <name type="scientific">Iris pallida</name>
    <name type="common">Sweet iris</name>
    <dbReference type="NCBI Taxonomy" id="29817"/>
    <lineage>
        <taxon>Eukaryota</taxon>
        <taxon>Viridiplantae</taxon>
        <taxon>Streptophyta</taxon>
        <taxon>Embryophyta</taxon>
        <taxon>Tracheophyta</taxon>
        <taxon>Spermatophyta</taxon>
        <taxon>Magnoliopsida</taxon>
        <taxon>Liliopsida</taxon>
        <taxon>Asparagales</taxon>
        <taxon>Iridaceae</taxon>
        <taxon>Iridoideae</taxon>
        <taxon>Irideae</taxon>
        <taxon>Iris</taxon>
    </lineage>
</organism>
<evidence type="ECO:0000313" key="9">
    <source>
        <dbReference type="Proteomes" id="UP001140949"/>
    </source>
</evidence>
<dbReference type="GO" id="GO:0098542">
    <property type="term" value="P:defense response to other organism"/>
    <property type="evidence" value="ECO:0007669"/>
    <property type="project" value="InterPro"/>
</dbReference>
<dbReference type="GO" id="GO:0005886">
    <property type="term" value="C:plasma membrane"/>
    <property type="evidence" value="ECO:0007669"/>
    <property type="project" value="TreeGrafter"/>
</dbReference>
<proteinExistence type="predicted"/>
<keyword evidence="4 5" id="KW-0472">Membrane</keyword>
<evidence type="ECO:0000256" key="2">
    <source>
        <dbReference type="ARBA" id="ARBA00022692"/>
    </source>
</evidence>
<dbReference type="EMBL" id="JANAVB010021792">
    <property type="protein sequence ID" value="KAJ6825285.1"/>
    <property type="molecule type" value="Genomic_DNA"/>
</dbReference>
<gene>
    <name evidence="8" type="ORF">M6B38_331360</name>
    <name evidence="7" type="ORF">M6B38_380630</name>
</gene>
<feature type="domain" description="Late embryogenesis abundant protein LEA-2 subgroup" evidence="6">
    <location>
        <begin position="81"/>
        <end position="185"/>
    </location>
</feature>
<dbReference type="PANTHER" id="PTHR31415:SF20">
    <property type="entry name" value="NDR1_HIN1-LIKE PROTEIN 26"/>
    <property type="match status" value="1"/>
</dbReference>
<dbReference type="PANTHER" id="PTHR31415">
    <property type="entry name" value="OS05G0367900 PROTEIN"/>
    <property type="match status" value="1"/>
</dbReference>
<reference evidence="8" key="1">
    <citation type="journal article" date="2023" name="GigaByte">
        <title>Genome assembly of the bearded iris, Iris pallida Lam.</title>
        <authorList>
            <person name="Bruccoleri R.E."/>
            <person name="Oakeley E.J."/>
            <person name="Faust A.M.E."/>
            <person name="Altorfer M."/>
            <person name="Dessus-Babus S."/>
            <person name="Burckhardt D."/>
            <person name="Oertli M."/>
            <person name="Naumann U."/>
            <person name="Petersen F."/>
            <person name="Wong J."/>
        </authorList>
    </citation>
    <scope>NUCLEOTIDE SEQUENCE</scope>
    <source>
        <strain evidence="8">GSM-AAB239-AS_SAM_17_03QT</strain>
    </source>
</reference>
<evidence type="ECO:0000259" key="6">
    <source>
        <dbReference type="Pfam" id="PF03168"/>
    </source>
</evidence>
<evidence type="ECO:0000256" key="3">
    <source>
        <dbReference type="ARBA" id="ARBA00022989"/>
    </source>
</evidence>
<dbReference type="GO" id="GO:0009506">
    <property type="term" value="C:plasmodesma"/>
    <property type="evidence" value="ECO:0007669"/>
    <property type="project" value="TreeGrafter"/>
</dbReference>
<dbReference type="Pfam" id="PF03168">
    <property type="entry name" value="LEA_2"/>
    <property type="match status" value="1"/>
</dbReference>
<evidence type="ECO:0000256" key="5">
    <source>
        <dbReference type="SAM" id="Phobius"/>
    </source>
</evidence>
<feature type="transmembrane region" description="Helical" evidence="5">
    <location>
        <begin position="27"/>
        <end position="49"/>
    </location>
</feature>
<keyword evidence="3 5" id="KW-1133">Transmembrane helix</keyword>
<accession>A0AAX6H557</accession>
<comment type="caution">
    <text evidence="8">The sequence shown here is derived from an EMBL/GenBank/DDBJ whole genome shotgun (WGS) entry which is preliminary data.</text>
</comment>
<evidence type="ECO:0000256" key="1">
    <source>
        <dbReference type="ARBA" id="ARBA00004167"/>
    </source>
</evidence>
<sequence>MSLLIQHSPKHCAKKGFHIEALLKKKLVYFFSTLLSLILFVVFVVWLVLHPSKPEFYLKDTSIYELTLSPHQLINSSIQATLLSKNPNTRVGVYYDSVRAYAVYKDQQITGESPLPPFYQGHEDTNLLSASLCGAGVPVAPSVGYEVGHDVQVAGRMLLLLKLDGQLRWKVGSWVSGTYRFDVDCAAVVGVLQPPGGGGGSSSSGVLLGSVQGSQCSTSV</sequence>
<evidence type="ECO:0000313" key="7">
    <source>
        <dbReference type="EMBL" id="KAJ6825285.1"/>
    </source>
</evidence>
<comment type="subcellular location">
    <subcellularLocation>
        <location evidence="1">Membrane</location>
        <topology evidence="1">Single-pass membrane protein</topology>
    </subcellularLocation>
</comment>
<keyword evidence="9" id="KW-1185">Reference proteome</keyword>